<dbReference type="CDD" id="cd01949">
    <property type="entry name" value="GGDEF"/>
    <property type="match status" value="1"/>
</dbReference>
<keyword evidence="1" id="KW-1133">Transmembrane helix</keyword>
<evidence type="ECO:0000256" key="1">
    <source>
        <dbReference type="SAM" id="Phobius"/>
    </source>
</evidence>
<feature type="transmembrane region" description="Helical" evidence="1">
    <location>
        <begin position="31"/>
        <end position="50"/>
    </location>
</feature>
<feature type="transmembrane region" description="Helical" evidence="1">
    <location>
        <begin position="280"/>
        <end position="299"/>
    </location>
</feature>
<feature type="transmembrane region" description="Helical" evidence="1">
    <location>
        <begin position="178"/>
        <end position="202"/>
    </location>
</feature>
<dbReference type="PANTHER" id="PTHR44757">
    <property type="entry name" value="DIGUANYLATE CYCLASE DGCP"/>
    <property type="match status" value="1"/>
</dbReference>
<dbReference type="InterPro" id="IPR029787">
    <property type="entry name" value="Nucleotide_cyclase"/>
</dbReference>
<reference evidence="5" key="1">
    <citation type="journal article" date="2019" name="Int. J. Syst. Evol. Microbiol.">
        <title>The Global Catalogue of Microorganisms (GCM) 10K type strain sequencing project: providing services to taxonomists for standard genome sequencing and annotation.</title>
        <authorList>
            <consortium name="The Broad Institute Genomics Platform"/>
            <consortium name="The Broad Institute Genome Sequencing Center for Infectious Disease"/>
            <person name="Wu L."/>
            <person name="Ma J."/>
        </authorList>
    </citation>
    <scope>NUCLEOTIDE SEQUENCE [LARGE SCALE GENOMIC DNA]</scope>
    <source>
        <strain evidence="5">CGMCC 4.7152</strain>
    </source>
</reference>
<feature type="transmembrane region" description="Helical" evidence="1">
    <location>
        <begin position="87"/>
        <end position="104"/>
    </location>
</feature>
<dbReference type="InterPro" id="IPR043128">
    <property type="entry name" value="Rev_trsase/Diguanyl_cyclase"/>
</dbReference>
<evidence type="ECO:0000313" key="4">
    <source>
        <dbReference type="EMBL" id="MFC4998514.1"/>
    </source>
</evidence>
<dbReference type="InterPro" id="IPR001633">
    <property type="entry name" value="EAL_dom"/>
</dbReference>
<dbReference type="RefSeq" id="WP_380114773.1">
    <property type="nucleotide sequence ID" value="NZ_JBHSIU010000012.1"/>
</dbReference>
<dbReference type="PROSITE" id="PS50887">
    <property type="entry name" value="GGDEF"/>
    <property type="match status" value="1"/>
</dbReference>
<feature type="domain" description="GGDEF" evidence="3">
    <location>
        <begin position="347"/>
        <end position="475"/>
    </location>
</feature>
<keyword evidence="1" id="KW-0812">Transmembrane</keyword>
<dbReference type="InterPro" id="IPR035919">
    <property type="entry name" value="EAL_sf"/>
</dbReference>
<feature type="domain" description="EAL" evidence="2">
    <location>
        <begin position="484"/>
        <end position="740"/>
    </location>
</feature>
<feature type="transmembrane region" description="Helical" evidence="1">
    <location>
        <begin position="151"/>
        <end position="171"/>
    </location>
</feature>
<dbReference type="PROSITE" id="PS50883">
    <property type="entry name" value="EAL"/>
    <property type="match status" value="1"/>
</dbReference>
<keyword evidence="1" id="KW-0472">Membrane</keyword>
<dbReference type="InterPro" id="IPR052155">
    <property type="entry name" value="Biofilm_reg_signaling"/>
</dbReference>
<dbReference type="Proteomes" id="UP001595912">
    <property type="component" value="Unassembled WGS sequence"/>
</dbReference>
<dbReference type="CDD" id="cd01948">
    <property type="entry name" value="EAL"/>
    <property type="match status" value="1"/>
</dbReference>
<dbReference type="EMBL" id="JBHSIU010000012">
    <property type="protein sequence ID" value="MFC4998514.1"/>
    <property type="molecule type" value="Genomic_DNA"/>
</dbReference>
<keyword evidence="5" id="KW-1185">Reference proteome</keyword>
<evidence type="ECO:0000259" key="3">
    <source>
        <dbReference type="PROSITE" id="PS50887"/>
    </source>
</evidence>
<dbReference type="PANTHER" id="PTHR44757:SF2">
    <property type="entry name" value="BIOFILM ARCHITECTURE MAINTENANCE PROTEIN MBAA"/>
    <property type="match status" value="1"/>
</dbReference>
<dbReference type="NCBIfam" id="TIGR00254">
    <property type="entry name" value="GGDEF"/>
    <property type="match status" value="1"/>
</dbReference>
<dbReference type="SMART" id="SM00052">
    <property type="entry name" value="EAL"/>
    <property type="match status" value="1"/>
</dbReference>
<evidence type="ECO:0000259" key="2">
    <source>
        <dbReference type="PROSITE" id="PS50883"/>
    </source>
</evidence>
<feature type="transmembrane region" description="Helical" evidence="1">
    <location>
        <begin position="250"/>
        <end position="274"/>
    </location>
</feature>
<proteinExistence type="predicted"/>
<feature type="transmembrane region" description="Helical" evidence="1">
    <location>
        <begin position="57"/>
        <end position="75"/>
    </location>
</feature>
<dbReference type="SUPFAM" id="SSF141868">
    <property type="entry name" value="EAL domain-like"/>
    <property type="match status" value="1"/>
</dbReference>
<dbReference type="Pfam" id="PF00990">
    <property type="entry name" value="GGDEF"/>
    <property type="match status" value="1"/>
</dbReference>
<protein>
    <submittedName>
        <fullName evidence="4">Bifunctional diguanylate cyclase/phosphodiesterase</fullName>
    </submittedName>
</protein>
<accession>A0ABV9VRS9</accession>
<feature type="transmembrane region" description="Helical" evidence="1">
    <location>
        <begin position="116"/>
        <end position="139"/>
    </location>
</feature>
<feature type="transmembrane region" description="Helical" evidence="1">
    <location>
        <begin position="208"/>
        <end position="229"/>
    </location>
</feature>
<sequence length="746" mass="78233">MEEVRIWLWFLSCAAVASVAAAALTPDSFGVFWVVVQLACLGAAVAGLRMHRPGPAAAYWLLVVGVGVSAASTAVEVAAPGLTRNAQAAYLVCYPLTGAALWLLARHLRPWSSARLLDAAIALIGLAQLAWAFVLMPMLSRAGLDRMEAGGITVLAGCDLLVVAILLRVAFAVRPGVAAGLLLGSVAAMVLTDAGYVIMYVWSSNDTAASPVTSIGWLAWSFLLAAACLHPGIRDVGERPRTADESATPVAGFIGLALLGPAVLIADICLHHSVAAPLRAIVPTVLTAALMVAMVLRLGRALRERTSLQRELAFRAQHDGLTGLANREEFRTRLQADIAGTASGASPGVGLLIVDLDGFKDVNDTLGHPAGDALLLQATARLRTIAGPGDLLARLGGDEFAVVCADLDGLDGLAAQCVAALAEPYLVDGRELRLTASVGVYSGAPATTGEALQSADLALYAAKEAGRNRAERYDPQLRAAHVAHAVLADQLRAAVDGGSGFAVHYQPVVDVHTGAVKAVEALLRFTTPEGAPVSPVRFVPVAEETGLIGRLGAWVLERACTDARAWHAAHGISVTVNVSGRQLRNPQFADDVLATLRRTGLPGAALVLEITETVLVTATVEETEAVSRRLARLRAHGIRIAIDDFGTGYSSLAYLRTLPIDVLKIDRAFVSRVADRQEKALFRAVVELARSMYLQPVAEGVETDEQAAALRELDCGYAQGFLFARPMPADALQALLSDQLAAAAAG</sequence>
<dbReference type="SMART" id="SM00267">
    <property type="entry name" value="GGDEF"/>
    <property type="match status" value="1"/>
</dbReference>
<dbReference type="Gene3D" id="3.20.20.450">
    <property type="entry name" value="EAL domain"/>
    <property type="match status" value="1"/>
</dbReference>
<dbReference type="InterPro" id="IPR000160">
    <property type="entry name" value="GGDEF_dom"/>
</dbReference>
<name>A0ABV9VRS9_9ACTN</name>
<gene>
    <name evidence="4" type="ORF">ACFPIJ_11785</name>
</gene>
<dbReference type="Gene3D" id="3.30.70.270">
    <property type="match status" value="1"/>
</dbReference>
<organism evidence="4 5">
    <name type="scientific">Dactylosporangium cerinum</name>
    <dbReference type="NCBI Taxonomy" id="1434730"/>
    <lineage>
        <taxon>Bacteria</taxon>
        <taxon>Bacillati</taxon>
        <taxon>Actinomycetota</taxon>
        <taxon>Actinomycetes</taxon>
        <taxon>Micromonosporales</taxon>
        <taxon>Micromonosporaceae</taxon>
        <taxon>Dactylosporangium</taxon>
    </lineage>
</organism>
<dbReference type="Pfam" id="PF00563">
    <property type="entry name" value="EAL"/>
    <property type="match status" value="1"/>
</dbReference>
<dbReference type="SUPFAM" id="SSF55073">
    <property type="entry name" value="Nucleotide cyclase"/>
    <property type="match status" value="1"/>
</dbReference>
<comment type="caution">
    <text evidence="4">The sequence shown here is derived from an EMBL/GenBank/DDBJ whole genome shotgun (WGS) entry which is preliminary data.</text>
</comment>
<evidence type="ECO:0000313" key="5">
    <source>
        <dbReference type="Proteomes" id="UP001595912"/>
    </source>
</evidence>